<organism evidence="1 2">
    <name type="scientific">Tetradesmus obliquus</name>
    <name type="common">Green alga</name>
    <name type="synonym">Acutodesmus obliquus</name>
    <dbReference type="NCBI Taxonomy" id="3088"/>
    <lineage>
        <taxon>Eukaryota</taxon>
        <taxon>Viridiplantae</taxon>
        <taxon>Chlorophyta</taxon>
        <taxon>core chlorophytes</taxon>
        <taxon>Chlorophyceae</taxon>
        <taxon>CS clade</taxon>
        <taxon>Sphaeropleales</taxon>
        <taxon>Scenedesmaceae</taxon>
        <taxon>Tetradesmus</taxon>
    </lineage>
</organism>
<keyword evidence="2" id="KW-1185">Reference proteome</keyword>
<dbReference type="AlphaFoldDB" id="A0A383V764"/>
<accession>A0A383V764</accession>
<dbReference type="Proteomes" id="UP000256970">
    <property type="component" value="Unassembled WGS sequence"/>
</dbReference>
<gene>
    <name evidence="1" type="ORF">BQ4739_LOCUS963</name>
</gene>
<dbReference type="EMBL" id="FNXT01000064">
    <property type="protein sequence ID" value="SZX60414.1"/>
    <property type="molecule type" value="Genomic_DNA"/>
</dbReference>
<evidence type="ECO:0000313" key="1">
    <source>
        <dbReference type="EMBL" id="SZX60414.1"/>
    </source>
</evidence>
<reference evidence="1 2" key="1">
    <citation type="submission" date="2016-10" db="EMBL/GenBank/DDBJ databases">
        <authorList>
            <person name="Cai Z."/>
        </authorList>
    </citation>
    <scope>NUCLEOTIDE SEQUENCE [LARGE SCALE GENOMIC DNA]</scope>
</reference>
<proteinExistence type="predicted"/>
<evidence type="ECO:0000313" key="2">
    <source>
        <dbReference type="Proteomes" id="UP000256970"/>
    </source>
</evidence>
<protein>
    <submittedName>
        <fullName evidence="1">Uncharacterized protein</fullName>
    </submittedName>
</protein>
<sequence length="104" mass="10843">MTFAASAYRVNRNTKKSLLDFTVGPSDSPMCVSDSDNIPEVVDSVEFVTDTYDCPTSLSCPSQPACACSTSSYATGAPKPRAALSMPVWRGRMSPAAPAASAAT</sequence>
<name>A0A383V764_TETOB</name>